<name>A0A9Q1ER02_SYNKA</name>
<dbReference type="PANTHER" id="PTHR10489">
    <property type="entry name" value="CELL ADHESION MOLECULE"/>
    <property type="match status" value="1"/>
</dbReference>
<protein>
    <recommendedName>
        <fullName evidence="11">G-protein coupled receptors family 1 profile domain-containing protein</fullName>
    </recommendedName>
</protein>
<gene>
    <name evidence="12" type="ORF">SKAU_G00306670</name>
</gene>
<reference evidence="12" key="1">
    <citation type="journal article" date="2023" name="Science">
        <title>Genome structures resolve the early diversification of teleost fishes.</title>
        <authorList>
            <person name="Parey E."/>
            <person name="Louis A."/>
            <person name="Montfort J."/>
            <person name="Bouchez O."/>
            <person name="Roques C."/>
            <person name="Iampietro C."/>
            <person name="Lluch J."/>
            <person name="Castinel A."/>
            <person name="Donnadieu C."/>
            <person name="Desvignes T."/>
            <person name="Floi Bucao C."/>
            <person name="Jouanno E."/>
            <person name="Wen M."/>
            <person name="Mejri S."/>
            <person name="Dirks R."/>
            <person name="Jansen H."/>
            <person name="Henkel C."/>
            <person name="Chen W.J."/>
            <person name="Zahm M."/>
            <person name="Cabau C."/>
            <person name="Klopp C."/>
            <person name="Thompson A.W."/>
            <person name="Robinson-Rechavi M."/>
            <person name="Braasch I."/>
            <person name="Lecointre G."/>
            <person name="Bobe J."/>
            <person name="Postlethwait J.H."/>
            <person name="Berthelot C."/>
            <person name="Roest Crollius H."/>
            <person name="Guiguen Y."/>
        </authorList>
    </citation>
    <scope>NUCLEOTIDE SEQUENCE</scope>
    <source>
        <strain evidence="12">WJC10195</strain>
    </source>
</reference>
<feature type="chain" id="PRO_5040118532" description="G-protein coupled receptors family 1 profile domain-containing protein" evidence="10">
    <location>
        <begin position="18"/>
        <end position="269"/>
    </location>
</feature>
<dbReference type="GO" id="GO:0006955">
    <property type="term" value="P:immune response"/>
    <property type="evidence" value="ECO:0007669"/>
    <property type="project" value="TreeGrafter"/>
</dbReference>
<evidence type="ECO:0000313" key="12">
    <source>
        <dbReference type="EMBL" id="KAJ8343338.1"/>
    </source>
</evidence>
<evidence type="ECO:0000313" key="13">
    <source>
        <dbReference type="Proteomes" id="UP001152622"/>
    </source>
</evidence>
<keyword evidence="7" id="KW-0807">Transducer</keyword>
<evidence type="ECO:0000256" key="5">
    <source>
        <dbReference type="ARBA" id="ARBA00023136"/>
    </source>
</evidence>
<dbReference type="GO" id="GO:0019957">
    <property type="term" value="F:C-C chemokine binding"/>
    <property type="evidence" value="ECO:0007669"/>
    <property type="project" value="TreeGrafter"/>
</dbReference>
<evidence type="ECO:0000256" key="7">
    <source>
        <dbReference type="ARBA" id="ARBA00023224"/>
    </source>
</evidence>
<feature type="region of interest" description="Disordered" evidence="8">
    <location>
        <begin position="245"/>
        <end position="269"/>
    </location>
</feature>
<comment type="caution">
    <text evidence="12">The sequence shown here is derived from an EMBL/GenBank/DDBJ whole genome shotgun (WGS) entry which is preliminary data.</text>
</comment>
<dbReference type="PRINTS" id="PR01157">
    <property type="entry name" value="P2YPURNOCPTR"/>
</dbReference>
<dbReference type="GO" id="GO:0007204">
    <property type="term" value="P:positive regulation of cytosolic calcium ion concentration"/>
    <property type="evidence" value="ECO:0007669"/>
    <property type="project" value="TreeGrafter"/>
</dbReference>
<dbReference type="Proteomes" id="UP001152622">
    <property type="component" value="Chromosome 13"/>
</dbReference>
<evidence type="ECO:0000256" key="6">
    <source>
        <dbReference type="ARBA" id="ARBA00023170"/>
    </source>
</evidence>
<proteinExistence type="predicted"/>
<keyword evidence="5 9" id="KW-0472">Membrane</keyword>
<evidence type="ECO:0000256" key="8">
    <source>
        <dbReference type="SAM" id="MobiDB-lite"/>
    </source>
</evidence>
<evidence type="ECO:0000259" key="11">
    <source>
        <dbReference type="PROSITE" id="PS50262"/>
    </source>
</evidence>
<evidence type="ECO:0000256" key="3">
    <source>
        <dbReference type="ARBA" id="ARBA00022989"/>
    </source>
</evidence>
<evidence type="ECO:0000256" key="10">
    <source>
        <dbReference type="SAM" id="SignalP"/>
    </source>
</evidence>
<dbReference type="SUPFAM" id="SSF81321">
    <property type="entry name" value="Family A G protein-coupled receptor-like"/>
    <property type="match status" value="1"/>
</dbReference>
<dbReference type="Pfam" id="PF00001">
    <property type="entry name" value="7tm_1"/>
    <property type="match status" value="1"/>
</dbReference>
<dbReference type="InterPro" id="IPR050119">
    <property type="entry name" value="CCR1-9-like"/>
</dbReference>
<dbReference type="AlphaFoldDB" id="A0A9Q1ER02"/>
<keyword evidence="4" id="KW-0297">G-protein coupled receptor</keyword>
<dbReference type="InterPro" id="IPR000276">
    <property type="entry name" value="GPCR_Rhodpsn"/>
</dbReference>
<keyword evidence="6" id="KW-0675">Receptor</keyword>
<comment type="subcellular location">
    <subcellularLocation>
        <location evidence="1">Membrane</location>
    </subcellularLocation>
</comment>
<feature type="domain" description="G-protein coupled receptors family 1 profile" evidence="11">
    <location>
        <begin position="1"/>
        <end position="217"/>
    </location>
</feature>
<dbReference type="Gene3D" id="1.20.1070.10">
    <property type="entry name" value="Rhodopsin 7-helix transmembrane proteins"/>
    <property type="match status" value="1"/>
</dbReference>
<dbReference type="GO" id="GO:0016493">
    <property type="term" value="F:C-C chemokine receptor activity"/>
    <property type="evidence" value="ECO:0007669"/>
    <property type="project" value="TreeGrafter"/>
</dbReference>
<evidence type="ECO:0000256" key="2">
    <source>
        <dbReference type="ARBA" id="ARBA00022692"/>
    </source>
</evidence>
<organism evidence="12 13">
    <name type="scientific">Synaphobranchus kaupii</name>
    <name type="common">Kaup's arrowtooth eel</name>
    <dbReference type="NCBI Taxonomy" id="118154"/>
    <lineage>
        <taxon>Eukaryota</taxon>
        <taxon>Metazoa</taxon>
        <taxon>Chordata</taxon>
        <taxon>Craniata</taxon>
        <taxon>Vertebrata</taxon>
        <taxon>Euteleostomi</taxon>
        <taxon>Actinopterygii</taxon>
        <taxon>Neopterygii</taxon>
        <taxon>Teleostei</taxon>
        <taxon>Anguilliformes</taxon>
        <taxon>Synaphobranchidae</taxon>
        <taxon>Synaphobranchus</taxon>
    </lineage>
</organism>
<keyword evidence="10" id="KW-0732">Signal</keyword>
<dbReference type="EMBL" id="JAINUF010000013">
    <property type="protein sequence ID" value="KAJ8343338.1"/>
    <property type="molecule type" value="Genomic_DNA"/>
</dbReference>
<dbReference type="GO" id="GO:0060326">
    <property type="term" value="P:cell chemotaxis"/>
    <property type="evidence" value="ECO:0007669"/>
    <property type="project" value="TreeGrafter"/>
</dbReference>
<keyword evidence="2 9" id="KW-0812">Transmembrane</keyword>
<sequence>MLVLITLPLWIYSFARSWVFGEAACKATVYVVYSCMYNSVFLITAMSVERFVAVRYPFSLLSSKRKEMMDKLLIVIWVLAFLLGIPSFLTHCVGELSGTRQCLFREHGSTGQEAVILFLETVVGFILPFLILIVCYCLLSRDLKPLNYRTKHKSAILIKSVVIAFLVCWLPYHILNFVSFISGLAEESDQLADFIQSGTLISGALAFISSSANPVLYAFAAKSFQRSLRESRLVKLFQEIATHTPKAEGPGRTSSDEPNCVNRIGQTEV</sequence>
<evidence type="ECO:0000256" key="1">
    <source>
        <dbReference type="ARBA" id="ARBA00004370"/>
    </source>
</evidence>
<keyword evidence="13" id="KW-1185">Reference proteome</keyword>
<keyword evidence="3 9" id="KW-1133">Transmembrane helix</keyword>
<dbReference type="PANTHER" id="PTHR10489:SF946">
    <property type="entry name" value="LEUKOTRIENE B4 RECEPTOR 1-LIKE"/>
    <property type="match status" value="1"/>
</dbReference>
<feature type="transmembrane region" description="Helical" evidence="9">
    <location>
        <begin position="31"/>
        <end position="52"/>
    </location>
</feature>
<dbReference type="GO" id="GO:0019722">
    <property type="term" value="P:calcium-mediated signaling"/>
    <property type="evidence" value="ECO:0007669"/>
    <property type="project" value="TreeGrafter"/>
</dbReference>
<dbReference type="PROSITE" id="PS50262">
    <property type="entry name" value="G_PROTEIN_RECEP_F1_2"/>
    <property type="match status" value="1"/>
</dbReference>
<dbReference type="InterPro" id="IPR017452">
    <property type="entry name" value="GPCR_Rhodpsn_7TM"/>
</dbReference>
<feature type="transmembrane region" description="Helical" evidence="9">
    <location>
        <begin position="194"/>
        <end position="219"/>
    </location>
</feature>
<feature type="transmembrane region" description="Helical" evidence="9">
    <location>
        <begin position="160"/>
        <end position="182"/>
    </location>
</feature>
<dbReference type="PRINTS" id="PR00237">
    <property type="entry name" value="GPCRRHODOPSN"/>
</dbReference>
<feature type="transmembrane region" description="Helical" evidence="9">
    <location>
        <begin position="114"/>
        <end position="139"/>
    </location>
</feature>
<accession>A0A9Q1ER02</accession>
<feature type="signal peptide" evidence="10">
    <location>
        <begin position="1"/>
        <end position="17"/>
    </location>
</feature>
<dbReference type="GO" id="GO:0009897">
    <property type="term" value="C:external side of plasma membrane"/>
    <property type="evidence" value="ECO:0007669"/>
    <property type="project" value="TreeGrafter"/>
</dbReference>
<feature type="transmembrane region" description="Helical" evidence="9">
    <location>
        <begin position="72"/>
        <end position="94"/>
    </location>
</feature>
<dbReference type="OrthoDB" id="8888529at2759"/>
<evidence type="ECO:0000256" key="9">
    <source>
        <dbReference type="SAM" id="Phobius"/>
    </source>
</evidence>
<evidence type="ECO:0000256" key="4">
    <source>
        <dbReference type="ARBA" id="ARBA00023040"/>
    </source>
</evidence>